<dbReference type="PROSITE" id="PS50097">
    <property type="entry name" value="BTB"/>
    <property type="match status" value="1"/>
</dbReference>
<organism evidence="2 3">
    <name type="scientific">Stegodyphus mimosarum</name>
    <name type="common">African social velvet spider</name>
    <dbReference type="NCBI Taxonomy" id="407821"/>
    <lineage>
        <taxon>Eukaryota</taxon>
        <taxon>Metazoa</taxon>
        <taxon>Ecdysozoa</taxon>
        <taxon>Arthropoda</taxon>
        <taxon>Chelicerata</taxon>
        <taxon>Arachnida</taxon>
        <taxon>Araneae</taxon>
        <taxon>Araneomorphae</taxon>
        <taxon>Entelegynae</taxon>
        <taxon>Eresoidea</taxon>
        <taxon>Eresidae</taxon>
        <taxon>Stegodyphus</taxon>
    </lineage>
</organism>
<feature type="non-terminal residue" evidence="2">
    <location>
        <position position="184"/>
    </location>
</feature>
<dbReference type="AlphaFoldDB" id="A0A087TD75"/>
<dbReference type="PANTHER" id="PTHR24413">
    <property type="entry name" value="SPECKLE-TYPE POZ PROTEIN"/>
    <property type="match status" value="1"/>
</dbReference>
<dbReference type="Pfam" id="PF00651">
    <property type="entry name" value="BTB"/>
    <property type="match status" value="1"/>
</dbReference>
<name>A0A087TD75_STEMI</name>
<gene>
    <name evidence="2" type="ORF">X975_20705</name>
</gene>
<dbReference type="Proteomes" id="UP000054359">
    <property type="component" value="Unassembled WGS sequence"/>
</dbReference>
<dbReference type="SUPFAM" id="SSF54695">
    <property type="entry name" value="POZ domain"/>
    <property type="match status" value="1"/>
</dbReference>
<dbReference type="Gene3D" id="3.30.710.10">
    <property type="entry name" value="Potassium Channel Kv1.1, Chain A"/>
    <property type="match status" value="1"/>
</dbReference>
<dbReference type="InterPro" id="IPR011333">
    <property type="entry name" value="SKP1/BTB/POZ_sf"/>
</dbReference>
<dbReference type="STRING" id="407821.A0A087TD75"/>
<dbReference type="CDD" id="cd18186">
    <property type="entry name" value="BTB_POZ_ZBTB_KLHL-like"/>
    <property type="match status" value="1"/>
</dbReference>
<protein>
    <submittedName>
        <fullName evidence="2">BTB/POZ domain-containing protein 6</fullName>
    </submittedName>
</protein>
<sequence>MAENSRKSSENRRMQWLSGSNNIGDSFYTFTTTKESGYEQSGRFDVKQRIAHLYHKQLYTDVTFFIKCDAESNSTLHAHKAILAAGSQYFAQMLFESQDILSETTEPVKQVQISGISPEAFKNVIEFLYTDEICSDNDALVMETFLAAKQFEIQPLIDRCVSHLEEIELSKFVVCSMLQIAIQR</sequence>
<dbReference type="SMART" id="SM00225">
    <property type="entry name" value="BTB"/>
    <property type="match status" value="1"/>
</dbReference>
<feature type="domain" description="BTB" evidence="1">
    <location>
        <begin position="60"/>
        <end position="137"/>
    </location>
</feature>
<reference evidence="2 3" key="1">
    <citation type="submission" date="2013-11" db="EMBL/GenBank/DDBJ databases">
        <title>Genome sequencing of Stegodyphus mimosarum.</title>
        <authorList>
            <person name="Bechsgaard J."/>
        </authorList>
    </citation>
    <scope>NUCLEOTIDE SEQUENCE [LARGE SCALE GENOMIC DNA]</scope>
</reference>
<keyword evidence="3" id="KW-1185">Reference proteome</keyword>
<proteinExistence type="predicted"/>
<evidence type="ECO:0000259" key="1">
    <source>
        <dbReference type="PROSITE" id="PS50097"/>
    </source>
</evidence>
<dbReference type="EMBL" id="KK114672">
    <property type="protein sequence ID" value="KFM63064.1"/>
    <property type="molecule type" value="Genomic_DNA"/>
</dbReference>
<accession>A0A087TD75</accession>
<evidence type="ECO:0000313" key="2">
    <source>
        <dbReference type="EMBL" id="KFM63064.1"/>
    </source>
</evidence>
<dbReference type="OrthoDB" id="6435848at2759"/>
<dbReference type="InterPro" id="IPR000210">
    <property type="entry name" value="BTB/POZ_dom"/>
</dbReference>
<evidence type="ECO:0000313" key="3">
    <source>
        <dbReference type="Proteomes" id="UP000054359"/>
    </source>
</evidence>